<sequence>MKVFIPRKVAGAEARIAASPDTVKKLIGAGAEVLVESGPRLGSRATDKASAGDTVEVCPARTIGHLNVPGRIAASASLLHAKDLLAFLETPIDKDATSPKVDFEDPRLKVMRLTRNGSIAHPSFAPAPTRAEGVA</sequence>
<proteinExistence type="predicted"/>
<reference evidence="1" key="1">
    <citation type="submission" date="2022-11" db="EMBL/GenBank/DDBJ databases">
        <title>beta-Carotene-producing bacterium, Jeongeuplla avenae sp. nov., alleviates the salt stress of Arabidopsis seedlings.</title>
        <authorList>
            <person name="Jiang L."/>
            <person name="Lee J."/>
        </authorList>
    </citation>
    <scope>NUCLEOTIDE SEQUENCE</scope>
    <source>
        <strain evidence="1">DY_R2A_6</strain>
    </source>
</reference>
<accession>A0ACD4NU71</accession>
<dbReference type="Proteomes" id="UP001163223">
    <property type="component" value="Chromosome"/>
</dbReference>
<evidence type="ECO:0000313" key="1">
    <source>
        <dbReference type="EMBL" id="WAJ30266.1"/>
    </source>
</evidence>
<evidence type="ECO:0000313" key="2">
    <source>
        <dbReference type="Proteomes" id="UP001163223"/>
    </source>
</evidence>
<gene>
    <name evidence="1" type="ORF">OXU80_08695</name>
</gene>
<name>A0ACD4NU71_9HYPH</name>
<protein>
    <submittedName>
        <fullName evidence="1">Uncharacterized protein</fullName>
    </submittedName>
</protein>
<dbReference type="EMBL" id="CP113520">
    <property type="protein sequence ID" value="WAJ30266.1"/>
    <property type="molecule type" value="Genomic_DNA"/>
</dbReference>
<keyword evidence="2" id="KW-1185">Reference proteome</keyword>
<organism evidence="1 2">
    <name type="scientific">Antarcticirhabdus aurantiaca</name>
    <dbReference type="NCBI Taxonomy" id="2606717"/>
    <lineage>
        <taxon>Bacteria</taxon>
        <taxon>Pseudomonadati</taxon>
        <taxon>Pseudomonadota</taxon>
        <taxon>Alphaproteobacteria</taxon>
        <taxon>Hyphomicrobiales</taxon>
        <taxon>Aurantimonadaceae</taxon>
        <taxon>Antarcticirhabdus</taxon>
    </lineage>
</organism>